<evidence type="ECO:0000313" key="2">
    <source>
        <dbReference type="EMBL" id="WJJ55280.1"/>
    </source>
</evidence>
<accession>A0AAT9V8H8</accession>
<reference evidence="2" key="1">
    <citation type="submission" date="2023-04" db="EMBL/GenBank/DDBJ databases">
        <title>Characterization and genome study of newly isolated Alicyclobacillus-specific phaga.</title>
        <authorList>
            <person name="Shymialevich D."/>
            <person name="Wojcicki M."/>
            <person name="Srednicka P."/>
            <person name="Swider O."/>
        </authorList>
    </citation>
    <scope>NUCLEOTIDE SEQUENCE</scope>
</reference>
<dbReference type="Pfam" id="PF20753">
    <property type="entry name" value="DUF6558_C"/>
    <property type="match status" value="1"/>
</dbReference>
<evidence type="ECO:0000259" key="1">
    <source>
        <dbReference type="Pfam" id="PF20753"/>
    </source>
</evidence>
<dbReference type="EMBL" id="OQ846916">
    <property type="protein sequence ID" value="WJJ55280.1"/>
    <property type="molecule type" value="Genomic_DNA"/>
</dbReference>
<sequence length="257" mass="28873">MKEALYFVYNGVNSQDLGVTQVQVKQTDLYEEQFMGDITIQEVQIRHKQTPYFQGVIRTPLTFDLTMAFDQNLFPGCVELIAQAFFVDNYQPLYVDTDPTRIWMCMPNGSSTITHDGCGRGYITVSMRCDSPYMYRPTFLSEVFTGTTFSINNDGDLPVSPEIWITKIGNGDISITNQTTGSVFAFTGLLDGEVVYVDNDAEYITSSLEPSNIYRYNNFNDNFMSLAVGKNTFTVTGNCTVQIRMMARLVTGLVSGF</sequence>
<name>A0AAT9V8H8_9CAUD</name>
<dbReference type="Gene3D" id="2.40.30.200">
    <property type="match status" value="1"/>
</dbReference>
<dbReference type="InterPro" id="IPR048276">
    <property type="entry name" value="Phage_tail-like_C"/>
</dbReference>
<protein>
    <recommendedName>
        <fullName evidence="1">Phage tail-like C-terminal domain-containing protein</fullName>
    </recommendedName>
</protein>
<organism evidence="2">
    <name type="scientific">Alicyclobacillus phage KKP_3916</name>
    <dbReference type="NCBI Taxonomy" id="3040651"/>
    <lineage>
        <taxon>Viruses</taxon>
        <taxon>Duplodnaviria</taxon>
        <taxon>Heunggongvirae</taxon>
        <taxon>Uroviricota</taxon>
        <taxon>Caudoviricetes</taxon>
    </lineage>
</organism>
<proteinExistence type="predicted"/>
<feature type="domain" description="Phage tail-like C-terminal" evidence="1">
    <location>
        <begin position="153"/>
        <end position="243"/>
    </location>
</feature>
<gene>
    <name evidence="2" type="ORF">QB910_000036</name>
</gene>